<dbReference type="InterPro" id="IPR052035">
    <property type="entry name" value="ZnF_BED_domain_contain"/>
</dbReference>
<evidence type="ECO:0000313" key="2">
    <source>
        <dbReference type="EMBL" id="GEU33514.1"/>
    </source>
</evidence>
<feature type="compositionally biased region" description="Basic residues" evidence="1">
    <location>
        <begin position="20"/>
        <end position="39"/>
    </location>
</feature>
<protein>
    <recommendedName>
        <fullName evidence="3">DUF659 domain-containing protein</fullName>
    </recommendedName>
</protein>
<feature type="compositionally biased region" description="Low complexity" evidence="1">
    <location>
        <begin position="1"/>
        <end position="14"/>
    </location>
</feature>
<organism evidence="2">
    <name type="scientific">Tanacetum cinerariifolium</name>
    <name type="common">Dalmatian daisy</name>
    <name type="synonym">Chrysanthemum cinerariifolium</name>
    <dbReference type="NCBI Taxonomy" id="118510"/>
    <lineage>
        <taxon>Eukaryota</taxon>
        <taxon>Viridiplantae</taxon>
        <taxon>Streptophyta</taxon>
        <taxon>Embryophyta</taxon>
        <taxon>Tracheophyta</taxon>
        <taxon>Spermatophyta</taxon>
        <taxon>Magnoliopsida</taxon>
        <taxon>eudicotyledons</taxon>
        <taxon>Gunneridae</taxon>
        <taxon>Pentapetalae</taxon>
        <taxon>asterids</taxon>
        <taxon>campanulids</taxon>
        <taxon>Asterales</taxon>
        <taxon>Asteraceae</taxon>
        <taxon>Asteroideae</taxon>
        <taxon>Anthemideae</taxon>
        <taxon>Anthemidinae</taxon>
        <taxon>Tanacetum</taxon>
    </lineage>
</organism>
<dbReference type="InterPro" id="IPR012337">
    <property type="entry name" value="RNaseH-like_sf"/>
</dbReference>
<proteinExistence type="predicted"/>
<evidence type="ECO:0008006" key="3">
    <source>
        <dbReference type="Google" id="ProtNLM"/>
    </source>
</evidence>
<reference evidence="2" key="1">
    <citation type="journal article" date="2019" name="Sci. Rep.">
        <title>Draft genome of Tanacetum cinerariifolium, the natural source of mosquito coil.</title>
        <authorList>
            <person name="Yamashiro T."/>
            <person name="Shiraishi A."/>
            <person name="Satake H."/>
            <person name="Nakayama K."/>
        </authorList>
    </citation>
    <scope>NUCLEOTIDE SEQUENCE</scope>
</reference>
<dbReference type="SUPFAM" id="SSF53098">
    <property type="entry name" value="Ribonuclease H-like"/>
    <property type="match status" value="1"/>
</dbReference>
<evidence type="ECO:0000256" key="1">
    <source>
        <dbReference type="SAM" id="MobiDB-lite"/>
    </source>
</evidence>
<sequence length="307" mass="35169">MSSSTSNSVETTVEVESKNTKKRKKPQKKPAVKKGKSKRWSKVWLDFDEQDLEDGEYPEEFKAKFDELPFSFVEREGFRHYSKINQPLFDVPCRGTTTQDCYKLYDEEKIKLLNVIQKNIGRVCLTTDGWTSLGKKSYMALTGHFIDNEWKLNKKVDNESANDSAIDFLRKTSAKKDNCLLNGKWIHIKCAAHSLNLIVQDGIKSVDMSIQNIRYAVKWIKKSGSRIEKFKRCAESAKCDIKKNLILDVPTRSVRTSPLAYDPEVERSARLRRKAVRQFSTNLDFAGLKELFTEMSDDDATGAESSP</sequence>
<dbReference type="PANTHER" id="PTHR46481:SF7">
    <property type="entry name" value="ZINC FINGER BED DOMAIN-CONTAINING PROTEIN RICESLEEPER 2-LIKE"/>
    <property type="match status" value="1"/>
</dbReference>
<dbReference type="PANTHER" id="PTHR46481">
    <property type="entry name" value="ZINC FINGER BED DOMAIN-CONTAINING PROTEIN 4"/>
    <property type="match status" value="1"/>
</dbReference>
<feature type="region of interest" description="Disordered" evidence="1">
    <location>
        <begin position="1"/>
        <end position="39"/>
    </location>
</feature>
<gene>
    <name evidence="2" type="ORF">Tci_005492</name>
</gene>
<name>A0A6L2JCV8_TANCI</name>
<dbReference type="AlphaFoldDB" id="A0A6L2JCV8"/>
<dbReference type="EMBL" id="BKCJ010000472">
    <property type="protein sequence ID" value="GEU33514.1"/>
    <property type="molecule type" value="Genomic_DNA"/>
</dbReference>
<comment type="caution">
    <text evidence="2">The sequence shown here is derived from an EMBL/GenBank/DDBJ whole genome shotgun (WGS) entry which is preliminary data.</text>
</comment>
<accession>A0A6L2JCV8</accession>